<name>H8ZAE5_NEMA1</name>
<evidence type="ECO:0000313" key="1">
    <source>
        <dbReference type="EMBL" id="EHY66926.1"/>
    </source>
</evidence>
<sequence length="107" mass="12959">MLIYKLICFLANNYSFYAMHNHQYTRIKCARKSLRIKKKMSVTSAVCYDVAKFRYIMEEAHRIEELFPKEHISGYLRRAQRKQMTTPKAMKMYSLSWPSWKNSHWKA</sequence>
<dbReference type="AlphaFoldDB" id="H8ZAE5"/>
<protein>
    <submittedName>
        <fullName evidence="1">Uncharacterized protein</fullName>
    </submittedName>
</protein>
<dbReference type="HOGENOM" id="CLU_2210687_0_0_1"/>
<reference evidence="1" key="1">
    <citation type="submission" date="2011-03" db="EMBL/GenBank/DDBJ databases">
        <title>The Genome Sequence of Nematocida sp1 strain ERTm2.</title>
        <authorList>
            <consortium name="The Broad Institute Genome Sequencing Platform"/>
            <consortium name="The Broad Institute Genome Sequencing Center for Infectious Disease"/>
            <person name="Cuomo C."/>
            <person name="Troemel E."/>
            <person name="Young S.K."/>
            <person name="Zeng Q."/>
            <person name="Gargeya S."/>
            <person name="Fitzgerald M."/>
            <person name="Haas B."/>
            <person name="Abouelleil A."/>
            <person name="Alvarado L."/>
            <person name="Arachchi H.M."/>
            <person name="Berlin A."/>
            <person name="Brown A."/>
            <person name="Chapman S.B."/>
            <person name="Chen Z."/>
            <person name="Dunbar C."/>
            <person name="Freedman E."/>
            <person name="Gearin G."/>
            <person name="Gellesch M."/>
            <person name="Goldberg J."/>
            <person name="Griggs A."/>
            <person name="Gujja S."/>
            <person name="Heilman E.R."/>
            <person name="Heiman D."/>
            <person name="Howarth C."/>
            <person name="Larson L."/>
            <person name="Lui A."/>
            <person name="MacDonald P.J.P."/>
            <person name="Mehta T."/>
            <person name="Montmayeur A."/>
            <person name="Murphy C."/>
            <person name="Neiman D."/>
            <person name="Pearson M."/>
            <person name="Priest M."/>
            <person name="Roberts A."/>
            <person name="Saif S."/>
            <person name="Shea T."/>
            <person name="Shenoy N."/>
            <person name="Sisk P."/>
            <person name="Stolte C."/>
            <person name="Sykes S."/>
            <person name="White J."/>
            <person name="Yandava C."/>
            <person name="Wortman J."/>
            <person name="Nusbaum C."/>
            <person name="Birren B."/>
        </authorList>
    </citation>
    <scope>NUCLEOTIDE SEQUENCE</scope>
    <source>
        <strain evidence="1">ERTm2</strain>
    </source>
</reference>
<dbReference type="EMBL" id="JH604633">
    <property type="protein sequence ID" value="EHY66926.1"/>
    <property type="molecule type" value="Genomic_DNA"/>
</dbReference>
<gene>
    <name evidence="1" type="ORF">NERG_00566</name>
</gene>
<proteinExistence type="predicted"/>
<accession>H8ZAE5</accession>
<organism evidence="1">
    <name type="scientific">Nematocida ausubeli (strain ATCC PRA-371 / ERTm2)</name>
    <name type="common">Nematode killer fungus</name>
    <dbReference type="NCBI Taxonomy" id="1913371"/>
    <lineage>
        <taxon>Eukaryota</taxon>
        <taxon>Fungi</taxon>
        <taxon>Fungi incertae sedis</taxon>
        <taxon>Microsporidia</taxon>
        <taxon>Nematocida</taxon>
    </lineage>
</organism>
<dbReference type="Proteomes" id="UP000005622">
    <property type="component" value="Unassembled WGS sequence"/>
</dbReference>